<proteinExistence type="predicted"/>
<comment type="caution">
    <text evidence="2">The sequence shown here is derived from an EMBL/GenBank/DDBJ whole genome shotgun (WGS) entry which is preliminary data.</text>
</comment>
<reference evidence="3" key="1">
    <citation type="submission" date="2017-09" db="EMBL/GenBank/DDBJ databases">
        <title>Depth-based differentiation of microbial function through sediment-hosted aquifers and enrichment of novel symbionts in the deep terrestrial subsurface.</title>
        <authorList>
            <person name="Probst A.J."/>
            <person name="Ladd B."/>
            <person name="Jarett J.K."/>
            <person name="Geller-Mcgrath D.E."/>
            <person name="Sieber C.M.K."/>
            <person name="Emerson J.B."/>
            <person name="Anantharaman K."/>
            <person name="Thomas B.C."/>
            <person name="Malmstrom R."/>
            <person name="Stieglmeier M."/>
            <person name="Klingl A."/>
            <person name="Woyke T."/>
            <person name="Ryan C.M."/>
            <person name="Banfield J.F."/>
        </authorList>
    </citation>
    <scope>NUCLEOTIDE SEQUENCE [LARGE SCALE GENOMIC DNA]</scope>
</reference>
<evidence type="ECO:0000256" key="1">
    <source>
        <dbReference type="SAM" id="Phobius"/>
    </source>
</evidence>
<evidence type="ECO:0000313" key="2">
    <source>
        <dbReference type="EMBL" id="PJC52202.1"/>
    </source>
</evidence>
<keyword evidence="1" id="KW-0812">Transmembrane</keyword>
<sequence>MANRSCQHTKKYLYQHILFLVIAFFFSFSIPRVVHAAVIDWNCDPASQGCYIFPTADATEKSEECFDKAVSKVWGTQDILQEGELLHFEIPIGNTGGVSPVFACSNCGTDGTSYRFYAEDNTGIFEINLDQKTLADTRAAEGTSSFYYARFLLSATVTNAGTTDTIYANLCAVVKKPTQAAPPTQPTTKAPVVDVKSSFPSITDLNPLRVTSVPTLFGRGISILLSVLGSIAILIFIYGGILWMTSMGNADQSGKALKTIVWGAMGVFVIFASYAVVQFVLDAFK</sequence>
<feature type="transmembrane region" description="Helical" evidence="1">
    <location>
        <begin position="216"/>
        <end position="239"/>
    </location>
</feature>
<protein>
    <submittedName>
        <fullName evidence="2">Uncharacterized protein</fullName>
    </submittedName>
</protein>
<accession>A0A2M8F904</accession>
<keyword evidence="1" id="KW-1133">Transmembrane helix</keyword>
<keyword evidence="1" id="KW-0472">Membrane</keyword>
<dbReference type="EMBL" id="PFRH01000127">
    <property type="protein sequence ID" value="PJC52202.1"/>
    <property type="molecule type" value="Genomic_DNA"/>
</dbReference>
<name>A0A2M8F904_9BACT</name>
<gene>
    <name evidence="2" type="ORF">CO030_04100</name>
</gene>
<feature type="transmembrane region" description="Helical" evidence="1">
    <location>
        <begin position="260"/>
        <end position="281"/>
    </location>
</feature>
<evidence type="ECO:0000313" key="3">
    <source>
        <dbReference type="Proteomes" id="UP000231456"/>
    </source>
</evidence>
<organism evidence="2 3">
    <name type="scientific">Candidatus Magasanikbacteria bacterium CG_4_9_14_0_2_um_filter_42_11</name>
    <dbReference type="NCBI Taxonomy" id="1974643"/>
    <lineage>
        <taxon>Bacteria</taxon>
        <taxon>Candidatus Magasanikiibacteriota</taxon>
    </lineage>
</organism>
<dbReference type="Proteomes" id="UP000231456">
    <property type="component" value="Unassembled WGS sequence"/>
</dbReference>
<dbReference type="AlphaFoldDB" id="A0A2M8F904"/>